<comment type="catalytic activity">
    <reaction evidence="5 6">
        <text>2-deoxy-D-ribose 5-phosphate = D-glyceraldehyde 3-phosphate + acetaldehyde</text>
        <dbReference type="Rhea" id="RHEA:12821"/>
        <dbReference type="ChEBI" id="CHEBI:15343"/>
        <dbReference type="ChEBI" id="CHEBI:59776"/>
        <dbReference type="ChEBI" id="CHEBI:62877"/>
        <dbReference type="EC" id="4.1.2.4"/>
    </reaction>
</comment>
<dbReference type="PIRSF" id="PIRSF001357">
    <property type="entry name" value="DeoC"/>
    <property type="match status" value="1"/>
</dbReference>
<dbReference type="EC" id="4.1.2.4" evidence="6"/>
<dbReference type="Proteomes" id="UP001501057">
    <property type="component" value="Unassembled WGS sequence"/>
</dbReference>
<evidence type="ECO:0000256" key="1">
    <source>
        <dbReference type="ARBA" id="ARBA00010936"/>
    </source>
</evidence>
<keyword evidence="3 6" id="KW-0456">Lyase</keyword>
<dbReference type="PANTHER" id="PTHR10889">
    <property type="entry name" value="DEOXYRIBOSE-PHOSPHATE ALDOLASE"/>
    <property type="match status" value="1"/>
</dbReference>
<dbReference type="InterPro" id="IPR013785">
    <property type="entry name" value="Aldolase_TIM"/>
</dbReference>
<feature type="active site" description="Proton donor/acceptor" evidence="6">
    <location>
        <position position="105"/>
    </location>
</feature>
<gene>
    <name evidence="6 7" type="primary">deoC</name>
    <name evidence="7" type="ORF">GCM10009710_34720</name>
</gene>
<dbReference type="PANTHER" id="PTHR10889:SF1">
    <property type="entry name" value="DEOXYRIBOSE-PHOSPHATE ALDOLASE"/>
    <property type="match status" value="1"/>
</dbReference>
<dbReference type="HAMAP" id="MF_00114">
    <property type="entry name" value="DeoC_type1"/>
    <property type="match status" value="1"/>
</dbReference>
<comment type="similarity">
    <text evidence="1 6">Belongs to the DeoC/FbaB aldolase family. DeoC type 1 subfamily.</text>
</comment>
<evidence type="ECO:0000256" key="3">
    <source>
        <dbReference type="ARBA" id="ARBA00023239"/>
    </source>
</evidence>
<dbReference type="CDD" id="cd00959">
    <property type="entry name" value="DeoC"/>
    <property type="match status" value="1"/>
</dbReference>
<dbReference type="InterPro" id="IPR011343">
    <property type="entry name" value="DeoC"/>
</dbReference>
<comment type="function">
    <text evidence="6">Catalyzes a reversible aldol reaction between acetaldehyde and D-glyceraldehyde 3-phosphate to generate 2-deoxy-D-ribose 5-phosphate.</text>
</comment>
<feature type="active site" description="Proton donor/acceptor" evidence="6">
    <location>
        <position position="196"/>
    </location>
</feature>
<comment type="pathway">
    <text evidence="6">Carbohydrate degradation; 2-deoxy-D-ribose 1-phosphate degradation; D-glyceraldehyde 3-phosphate and acetaldehyde from 2-deoxy-alpha-D-ribose 1-phosphate: step 2/2.</text>
</comment>
<dbReference type="Gene3D" id="3.20.20.70">
    <property type="entry name" value="Aldolase class I"/>
    <property type="match status" value="1"/>
</dbReference>
<dbReference type="InterPro" id="IPR002915">
    <property type="entry name" value="DeoC/FbaB/LacD_aldolase"/>
</dbReference>
<feature type="active site" description="Schiff-base intermediate with acetaldehyde" evidence="6">
    <location>
        <position position="167"/>
    </location>
</feature>
<dbReference type="NCBIfam" id="TIGR00126">
    <property type="entry name" value="deoC"/>
    <property type="match status" value="1"/>
</dbReference>
<comment type="caution">
    <text evidence="7">The sequence shown here is derived from an EMBL/GenBank/DDBJ whole genome shotgun (WGS) entry which is preliminary data.</text>
</comment>
<organism evidence="7 8">
    <name type="scientific">Aeromicrobium alkaliterrae</name>
    <dbReference type="NCBI Taxonomy" id="302168"/>
    <lineage>
        <taxon>Bacteria</taxon>
        <taxon>Bacillati</taxon>
        <taxon>Actinomycetota</taxon>
        <taxon>Actinomycetes</taxon>
        <taxon>Propionibacteriales</taxon>
        <taxon>Nocardioidaceae</taxon>
        <taxon>Aeromicrobium</taxon>
    </lineage>
</organism>
<evidence type="ECO:0000256" key="6">
    <source>
        <dbReference type="HAMAP-Rule" id="MF_00114"/>
    </source>
</evidence>
<evidence type="ECO:0000256" key="4">
    <source>
        <dbReference type="ARBA" id="ARBA00023270"/>
    </source>
</evidence>
<proteinExistence type="inferred from homology"/>
<evidence type="ECO:0000256" key="2">
    <source>
        <dbReference type="ARBA" id="ARBA00022490"/>
    </source>
</evidence>
<dbReference type="SUPFAM" id="SSF51569">
    <property type="entry name" value="Aldolase"/>
    <property type="match status" value="1"/>
</dbReference>
<evidence type="ECO:0000313" key="8">
    <source>
        <dbReference type="Proteomes" id="UP001501057"/>
    </source>
</evidence>
<comment type="subcellular location">
    <subcellularLocation>
        <location evidence="6">Cytoplasm</location>
    </subcellularLocation>
</comment>
<name>A0ABP4WDD5_9ACTN</name>
<evidence type="ECO:0000256" key="5">
    <source>
        <dbReference type="ARBA" id="ARBA00048791"/>
    </source>
</evidence>
<dbReference type="EMBL" id="BAAAME010000010">
    <property type="protein sequence ID" value="GAA1751982.1"/>
    <property type="molecule type" value="Genomic_DNA"/>
</dbReference>
<reference evidence="8" key="1">
    <citation type="journal article" date="2019" name="Int. J. Syst. Evol. Microbiol.">
        <title>The Global Catalogue of Microorganisms (GCM) 10K type strain sequencing project: providing services to taxonomists for standard genome sequencing and annotation.</title>
        <authorList>
            <consortium name="The Broad Institute Genomics Platform"/>
            <consortium name="The Broad Institute Genome Sequencing Center for Infectious Disease"/>
            <person name="Wu L."/>
            <person name="Ma J."/>
        </authorList>
    </citation>
    <scope>NUCLEOTIDE SEQUENCE [LARGE SCALE GENOMIC DNA]</scope>
    <source>
        <strain evidence="8">JCM 13518</strain>
    </source>
</reference>
<dbReference type="SMART" id="SM01133">
    <property type="entry name" value="DeoC"/>
    <property type="match status" value="1"/>
</dbReference>
<dbReference type="InterPro" id="IPR028581">
    <property type="entry name" value="DeoC_typeI"/>
</dbReference>
<dbReference type="Pfam" id="PF01791">
    <property type="entry name" value="DeoC"/>
    <property type="match status" value="1"/>
</dbReference>
<evidence type="ECO:0000313" key="7">
    <source>
        <dbReference type="EMBL" id="GAA1751982.1"/>
    </source>
</evidence>
<accession>A0ABP4WDD5</accession>
<keyword evidence="2 6" id="KW-0963">Cytoplasm</keyword>
<keyword evidence="8" id="KW-1185">Reference proteome</keyword>
<protein>
    <recommendedName>
        <fullName evidence="6">Deoxyribose-phosphate aldolase</fullName>
        <shortName evidence="6">DERA</shortName>
        <ecNumber evidence="6">4.1.2.4</ecNumber>
    </recommendedName>
    <alternativeName>
        <fullName evidence="6">2-deoxy-D-ribose 5-phosphate aldolase</fullName>
    </alternativeName>
    <alternativeName>
        <fullName evidence="6">Phosphodeoxyriboaldolase</fullName>
        <shortName evidence="6">Deoxyriboaldolase</shortName>
    </alternativeName>
</protein>
<keyword evidence="4 6" id="KW-0704">Schiff base</keyword>
<sequence>MARRPRMVGMSETVTAAEIAALIDHAILKPELTRAEVDADLDLAARYGIFSVCVRPSDVAHAVQRLAGSGVAVGTVIGFPHGTTTTQTKVAESRQALADGAIELDMVLNIGRLRSGLIDDVEADIAAVVEAAGDHVVKVILETAYLTDAEIEAGSKAAERAGAAFVKTSTGFAGGGATVPHVTLMRASVGPDVQVKASGGVRDLDTLLAMRALGITRFGTSATATILDDAAAREAGGSGTGASDDSSY</sequence>